<dbReference type="eggNOG" id="COG1271">
    <property type="taxonomic scope" value="Bacteria"/>
</dbReference>
<feature type="transmembrane region" description="Helical" evidence="12">
    <location>
        <begin position="195"/>
        <end position="214"/>
    </location>
</feature>
<evidence type="ECO:0000256" key="8">
    <source>
        <dbReference type="ARBA" id="ARBA00022982"/>
    </source>
</evidence>
<feature type="transmembrane region" description="Helical" evidence="12">
    <location>
        <begin position="226"/>
        <end position="243"/>
    </location>
</feature>
<feature type="transmembrane region" description="Helical" evidence="12">
    <location>
        <begin position="61"/>
        <end position="82"/>
    </location>
</feature>
<keyword evidence="7 12" id="KW-0479">Metal-binding</keyword>
<dbReference type="InterPro" id="IPR002585">
    <property type="entry name" value="Cyt-d_ubiquinol_oxidase_su_1"/>
</dbReference>
<evidence type="ECO:0000256" key="12">
    <source>
        <dbReference type="PIRNR" id="PIRNR006446"/>
    </source>
</evidence>
<evidence type="ECO:0000256" key="1">
    <source>
        <dbReference type="ARBA" id="ARBA00004651"/>
    </source>
</evidence>
<dbReference type="AlphaFoldDB" id="Q11FL6"/>
<dbReference type="PIRSF" id="PIRSF006446">
    <property type="entry name" value="Cyt_quinol_oxidase_1"/>
    <property type="match status" value="1"/>
</dbReference>
<feature type="transmembrane region" description="Helical" evidence="12">
    <location>
        <begin position="363"/>
        <end position="383"/>
    </location>
</feature>
<keyword evidence="11 12" id="KW-0472">Membrane</keyword>
<feature type="transmembrane region" description="Helical" evidence="12">
    <location>
        <begin position="131"/>
        <end position="153"/>
    </location>
</feature>
<keyword evidence="3 12" id="KW-0813">Transport</keyword>
<dbReference type="GO" id="GO:0016682">
    <property type="term" value="F:oxidoreductase activity, acting on diphenols and related substances as donors, oxygen as acceptor"/>
    <property type="evidence" value="ECO:0007669"/>
    <property type="project" value="TreeGrafter"/>
</dbReference>
<protein>
    <submittedName>
        <fullName evidence="13">Cytochrome bd quinol oxidase subunit 1 apoprotein</fullName>
        <ecNumber evidence="13">1.10.3.-</ecNumber>
    </submittedName>
</protein>
<evidence type="ECO:0000313" key="13">
    <source>
        <dbReference type="EMBL" id="ABG63809.1"/>
    </source>
</evidence>
<keyword evidence="10 12" id="KW-0408">Iron</keyword>
<organism evidence="13">
    <name type="scientific">Chelativorans sp. (strain BNC1)</name>
    <dbReference type="NCBI Taxonomy" id="266779"/>
    <lineage>
        <taxon>Bacteria</taxon>
        <taxon>Pseudomonadati</taxon>
        <taxon>Pseudomonadota</taxon>
        <taxon>Alphaproteobacteria</taxon>
        <taxon>Hyphomicrobiales</taxon>
        <taxon>Phyllobacteriaceae</taxon>
        <taxon>Chelativorans</taxon>
    </lineage>
</organism>
<dbReference type="HOGENOM" id="CLU_030555_3_1_5"/>
<evidence type="ECO:0000256" key="4">
    <source>
        <dbReference type="ARBA" id="ARBA00022475"/>
    </source>
</evidence>
<comment type="similarity">
    <text evidence="2 12">Belongs to the cytochrome ubiquinol oxidase subunit 1 family.</text>
</comment>
<dbReference type="EC" id="1.10.3.-" evidence="13"/>
<dbReference type="GO" id="GO:0070069">
    <property type="term" value="C:cytochrome complex"/>
    <property type="evidence" value="ECO:0007669"/>
    <property type="project" value="UniProtKB-UniRule"/>
</dbReference>
<dbReference type="Pfam" id="PF01654">
    <property type="entry name" value="Cyt_bd_oxida_I"/>
    <property type="match status" value="1"/>
</dbReference>
<name>Q11FL6_CHESB</name>
<dbReference type="GO" id="GO:0020037">
    <property type="term" value="F:heme binding"/>
    <property type="evidence" value="ECO:0007669"/>
    <property type="project" value="TreeGrafter"/>
</dbReference>
<evidence type="ECO:0000256" key="7">
    <source>
        <dbReference type="ARBA" id="ARBA00022723"/>
    </source>
</evidence>
<keyword evidence="5 12" id="KW-0349">Heme</keyword>
<dbReference type="GO" id="GO:0046872">
    <property type="term" value="F:metal ion binding"/>
    <property type="evidence" value="ECO:0007669"/>
    <property type="project" value="UniProtKB-UniRule"/>
</dbReference>
<evidence type="ECO:0000256" key="9">
    <source>
        <dbReference type="ARBA" id="ARBA00022989"/>
    </source>
</evidence>
<dbReference type="GO" id="GO:0009055">
    <property type="term" value="F:electron transfer activity"/>
    <property type="evidence" value="ECO:0007669"/>
    <property type="project" value="UniProtKB-UniRule"/>
</dbReference>
<reference evidence="13" key="1">
    <citation type="submission" date="2006-06" db="EMBL/GenBank/DDBJ databases">
        <title>Complete sequence of chromosome of Chelativorans sp. BNC1.</title>
        <authorList>
            <consortium name="US DOE Joint Genome Institute"/>
            <person name="Copeland A."/>
            <person name="Lucas S."/>
            <person name="Lapidus A."/>
            <person name="Barry K."/>
            <person name="Detter J.C."/>
            <person name="Glavina del Rio T."/>
            <person name="Hammon N."/>
            <person name="Israni S."/>
            <person name="Dalin E."/>
            <person name="Tice H."/>
            <person name="Pitluck S."/>
            <person name="Chertkov O."/>
            <person name="Brettin T."/>
            <person name="Bruce D."/>
            <person name="Han C."/>
            <person name="Tapia R."/>
            <person name="Gilna P."/>
            <person name="Schmutz J."/>
            <person name="Larimer F."/>
            <person name="Land M."/>
            <person name="Hauser L."/>
            <person name="Kyrpides N."/>
            <person name="Mikhailova N."/>
            <person name="Richardson P."/>
        </authorList>
    </citation>
    <scope>NUCLEOTIDE SEQUENCE</scope>
    <source>
        <strain evidence="13">BNC1</strain>
    </source>
</reference>
<keyword evidence="6 12" id="KW-0812">Transmembrane</keyword>
<feature type="transmembrane region" description="Helical" evidence="12">
    <location>
        <begin position="102"/>
        <end position="124"/>
    </location>
</feature>
<dbReference type="STRING" id="266779.Meso_2425"/>
<dbReference type="GO" id="GO:0005886">
    <property type="term" value="C:plasma membrane"/>
    <property type="evidence" value="ECO:0007669"/>
    <property type="project" value="UniProtKB-SubCell"/>
</dbReference>
<gene>
    <name evidence="13" type="ordered locus">Meso_2425</name>
</gene>
<dbReference type="PANTHER" id="PTHR30365">
    <property type="entry name" value="CYTOCHROME D UBIQUINOL OXIDASE"/>
    <property type="match status" value="1"/>
</dbReference>
<sequence>MEADVLDGIDALLLARVQFAFTVSFHFIFPAFTIGLASYLAVLEGLWLWTGRTVFLDLFRYWVKIFALTFAMGVVSGIVLSYQFGTNWSAFSDRAGPIVGPLMAYEVLTAFFLEAGFLGIMLFGMNRVGKGLHFTATLMVAVGTLLSSFWVLAANSWMHTPVGYSISEAGQFVPEDWWQIVFNPSFPYRLVHTVLGAYLTTALVVGAVGAWHLLRESTNERARVMFSMAMGMLIVAAPIQVFVGDLHGLNTQEHQPVKVLALEGHFESHPNGAPLYLFGIPDQEAGTLRYALGIPKLGSLILHHSFDAPIEGLETVPREEWPPVAIVFWSFRIMVGLGLLMLALGGLALFARWRGRLYDWRNLHRFAVAMGPAGFIAVLAGWVTTEVGRQPFTVYGMLRTAESVSPLDAPAVAFSLVAFIVVYFAVFSVGTWYIFRLMAHLPVTPEPGLEPGDAPIRTAGITPAPAIDPERTIGATKKGW</sequence>
<proteinExistence type="inferred from homology"/>
<evidence type="ECO:0000256" key="11">
    <source>
        <dbReference type="ARBA" id="ARBA00023136"/>
    </source>
</evidence>
<comment type="subcellular location">
    <subcellularLocation>
        <location evidence="12">Cell inner membrane</location>
    </subcellularLocation>
    <subcellularLocation>
        <location evidence="1">Cell membrane</location>
        <topology evidence="1">Multi-pass membrane protein</topology>
    </subcellularLocation>
</comment>
<keyword evidence="8 12" id="KW-0249">Electron transport</keyword>
<dbReference type="KEGG" id="mes:Meso_2425"/>
<evidence type="ECO:0000256" key="10">
    <source>
        <dbReference type="ARBA" id="ARBA00023004"/>
    </source>
</evidence>
<evidence type="ECO:0000256" key="6">
    <source>
        <dbReference type="ARBA" id="ARBA00022692"/>
    </source>
</evidence>
<feature type="transmembrane region" description="Helical" evidence="12">
    <location>
        <begin position="27"/>
        <end position="49"/>
    </location>
</feature>
<feature type="transmembrane region" description="Helical" evidence="12">
    <location>
        <begin position="412"/>
        <end position="435"/>
    </location>
</feature>
<feature type="transmembrane region" description="Helical" evidence="12">
    <location>
        <begin position="326"/>
        <end position="351"/>
    </location>
</feature>
<dbReference type="GO" id="GO:0019646">
    <property type="term" value="P:aerobic electron transport chain"/>
    <property type="evidence" value="ECO:0007669"/>
    <property type="project" value="InterPro"/>
</dbReference>
<dbReference type="EMBL" id="CP000390">
    <property type="protein sequence ID" value="ABG63809.1"/>
    <property type="molecule type" value="Genomic_DNA"/>
</dbReference>
<evidence type="ECO:0000256" key="3">
    <source>
        <dbReference type="ARBA" id="ARBA00022448"/>
    </source>
</evidence>
<evidence type="ECO:0000256" key="2">
    <source>
        <dbReference type="ARBA" id="ARBA00009819"/>
    </source>
</evidence>
<keyword evidence="13" id="KW-0560">Oxidoreductase</keyword>
<evidence type="ECO:0000256" key="5">
    <source>
        <dbReference type="ARBA" id="ARBA00022617"/>
    </source>
</evidence>
<keyword evidence="4 12" id="KW-1003">Cell membrane</keyword>
<keyword evidence="9 12" id="KW-1133">Transmembrane helix</keyword>
<accession>Q11FL6</accession>
<dbReference type="PANTHER" id="PTHR30365:SF14">
    <property type="entry name" value="CYTOCHROME BD MENAQUINOL OXIDASE SUBUNIT I-RELATED"/>
    <property type="match status" value="1"/>
</dbReference>